<sequence>MVRTSQTKAPKSEFSSDNDAQNMKNPLQPGSSDIDERMTHDYKEAMDDLQDTTDQNNVLSGDRLRHTKPQSSTAYYEPNEDESEISWRPDPSGLPKRNR</sequence>
<dbReference type="RefSeq" id="XP_056518498.1">
    <property type="nucleotide sequence ID" value="XM_056668668.1"/>
</dbReference>
<dbReference type="GeneID" id="81407838"/>
<comment type="caution">
    <text evidence="2">The sequence shown here is derived from an EMBL/GenBank/DDBJ whole genome shotgun (WGS) entry which is preliminary data.</text>
</comment>
<reference evidence="2" key="1">
    <citation type="submission" date="2022-11" db="EMBL/GenBank/DDBJ databases">
        <authorList>
            <person name="Petersen C."/>
        </authorList>
    </citation>
    <scope>NUCLEOTIDE SEQUENCE</scope>
    <source>
        <strain evidence="2">IBT 22155</strain>
    </source>
</reference>
<feature type="compositionally biased region" description="Polar residues" evidence="1">
    <location>
        <begin position="1"/>
        <end position="31"/>
    </location>
</feature>
<name>A0A9W9GMA6_9EURO</name>
<dbReference type="AlphaFoldDB" id="A0A9W9GMA6"/>
<evidence type="ECO:0000313" key="3">
    <source>
        <dbReference type="Proteomes" id="UP001149079"/>
    </source>
</evidence>
<evidence type="ECO:0000256" key="1">
    <source>
        <dbReference type="SAM" id="MobiDB-lite"/>
    </source>
</evidence>
<accession>A0A9W9GMA6</accession>
<dbReference type="OrthoDB" id="4357148at2759"/>
<proteinExistence type="predicted"/>
<dbReference type="Proteomes" id="UP001149079">
    <property type="component" value="Unassembled WGS sequence"/>
</dbReference>
<feature type="compositionally biased region" description="Basic and acidic residues" evidence="1">
    <location>
        <begin position="34"/>
        <end position="46"/>
    </location>
</feature>
<protein>
    <submittedName>
        <fullName evidence="2">Uncharacterized protein</fullName>
    </submittedName>
</protein>
<feature type="region of interest" description="Disordered" evidence="1">
    <location>
        <begin position="1"/>
        <end position="99"/>
    </location>
</feature>
<gene>
    <name evidence="2" type="ORF">N7515_007924</name>
</gene>
<organism evidence="2 3">
    <name type="scientific">Penicillium bovifimosum</name>
    <dbReference type="NCBI Taxonomy" id="126998"/>
    <lineage>
        <taxon>Eukaryota</taxon>
        <taxon>Fungi</taxon>
        <taxon>Dikarya</taxon>
        <taxon>Ascomycota</taxon>
        <taxon>Pezizomycotina</taxon>
        <taxon>Eurotiomycetes</taxon>
        <taxon>Eurotiomycetidae</taxon>
        <taxon>Eurotiales</taxon>
        <taxon>Aspergillaceae</taxon>
        <taxon>Penicillium</taxon>
    </lineage>
</organism>
<dbReference type="EMBL" id="JAPQKL010000006">
    <property type="protein sequence ID" value="KAJ5124099.1"/>
    <property type="molecule type" value="Genomic_DNA"/>
</dbReference>
<keyword evidence="3" id="KW-1185">Reference proteome</keyword>
<reference evidence="2" key="2">
    <citation type="journal article" date="2023" name="IMA Fungus">
        <title>Comparative genomic study of the Penicillium genus elucidates a diverse pangenome and 15 lateral gene transfer events.</title>
        <authorList>
            <person name="Petersen C."/>
            <person name="Sorensen T."/>
            <person name="Nielsen M.R."/>
            <person name="Sondergaard T.E."/>
            <person name="Sorensen J.L."/>
            <person name="Fitzpatrick D.A."/>
            <person name="Frisvad J.C."/>
            <person name="Nielsen K.L."/>
        </authorList>
    </citation>
    <scope>NUCLEOTIDE SEQUENCE</scope>
    <source>
        <strain evidence="2">IBT 22155</strain>
    </source>
</reference>
<evidence type="ECO:0000313" key="2">
    <source>
        <dbReference type="EMBL" id="KAJ5124099.1"/>
    </source>
</evidence>